<dbReference type="CDD" id="cd19540">
    <property type="entry name" value="LCL_NRPS-like"/>
    <property type="match status" value="1"/>
</dbReference>
<feature type="compositionally biased region" description="Low complexity" evidence="4">
    <location>
        <begin position="4260"/>
        <end position="4281"/>
    </location>
</feature>
<dbReference type="InterPro" id="IPR020802">
    <property type="entry name" value="TesA-like"/>
</dbReference>
<feature type="domain" description="Carrier" evidence="5">
    <location>
        <begin position="2040"/>
        <end position="2117"/>
    </location>
</feature>
<dbReference type="InterPro" id="IPR045851">
    <property type="entry name" value="AMP-bd_C_sf"/>
</dbReference>
<dbReference type="Proteomes" id="UP001200110">
    <property type="component" value="Unassembled WGS sequence"/>
</dbReference>
<evidence type="ECO:0000313" key="7">
    <source>
        <dbReference type="Proteomes" id="UP001200110"/>
    </source>
</evidence>
<dbReference type="SUPFAM" id="SSF47336">
    <property type="entry name" value="ACP-like"/>
    <property type="match status" value="4"/>
</dbReference>
<keyword evidence="2" id="KW-0596">Phosphopantetheine</keyword>
<comment type="caution">
    <text evidence="6">The sequence shown here is derived from an EMBL/GenBank/DDBJ whole genome shotgun (WGS) entry which is preliminary data.</text>
</comment>
<feature type="region of interest" description="Disordered" evidence="4">
    <location>
        <begin position="4254"/>
        <end position="4281"/>
    </location>
</feature>
<dbReference type="Gene3D" id="3.30.559.30">
    <property type="entry name" value="Nonribosomal peptide synthetase, condensation domain"/>
    <property type="match status" value="4"/>
</dbReference>
<evidence type="ECO:0000256" key="3">
    <source>
        <dbReference type="ARBA" id="ARBA00022553"/>
    </source>
</evidence>
<dbReference type="PANTHER" id="PTHR45527">
    <property type="entry name" value="NONRIBOSOMAL PEPTIDE SYNTHETASE"/>
    <property type="match status" value="1"/>
</dbReference>
<dbReference type="NCBIfam" id="NF003417">
    <property type="entry name" value="PRK04813.1"/>
    <property type="match status" value="4"/>
</dbReference>
<dbReference type="InterPro" id="IPR029058">
    <property type="entry name" value="AB_hydrolase_fold"/>
</dbReference>
<organism evidence="6 7">
    <name type="scientific">Gordonia liuliyuniae</name>
    <dbReference type="NCBI Taxonomy" id="2911517"/>
    <lineage>
        <taxon>Bacteria</taxon>
        <taxon>Bacillati</taxon>
        <taxon>Actinomycetota</taxon>
        <taxon>Actinomycetes</taxon>
        <taxon>Mycobacteriales</taxon>
        <taxon>Gordoniaceae</taxon>
        <taxon>Gordonia</taxon>
    </lineage>
</organism>
<gene>
    <name evidence="6" type="ORF">L5G33_08455</name>
</gene>
<dbReference type="InterPro" id="IPR023213">
    <property type="entry name" value="CAT-like_dom_sf"/>
</dbReference>
<feature type="domain" description="Carrier" evidence="5">
    <location>
        <begin position="982"/>
        <end position="1057"/>
    </location>
</feature>
<dbReference type="PROSITE" id="PS00012">
    <property type="entry name" value="PHOSPHOPANTETHEINE"/>
    <property type="match status" value="3"/>
</dbReference>
<dbReference type="Pfam" id="PF13193">
    <property type="entry name" value="AMP-binding_C"/>
    <property type="match status" value="3"/>
</dbReference>
<dbReference type="InterPro" id="IPR036736">
    <property type="entry name" value="ACP-like_sf"/>
</dbReference>
<protein>
    <submittedName>
        <fullName evidence="6">Amino acid adenylation domain-containing protein</fullName>
    </submittedName>
</protein>
<evidence type="ECO:0000256" key="1">
    <source>
        <dbReference type="ARBA" id="ARBA00001957"/>
    </source>
</evidence>
<dbReference type="SUPFAM" id="SSF56801">
    <property type="entry name" value="Acetyl-CoA synthetase-like"/>
    <property type="match status" value="4"/>
</dbReference>
<dbReference type="InterPro" id="IPR010071">
    <property type="entry name" value="AA_adenyl_dom"/>
</dbReference>
<feature type="domain" description="Carrier" evidence="5">
    <location>
        <begin position="4181"/>
        <end position="4255"/>
    </location>
</feature>
<dbReference type="Gene3D" id="3.30.559.10">
    <property type="entry name" value="Chloramphenicol acetyltransferase-like domain"/>
    <property type="match status" value="4"/>
</dbReference>
<accession>A0ABS9ISG1</accession>
<name>A0ABS9ISG1_9ACTN</name>
<feature type="region of interest" description="Disordered" evidence="4">
    <location>
        <begin position="3172"/>
        <end position="3197"/>
    </location>
</feature>
<dbReference type="Pfam" id="PF00668">
    <property type="entry name" value="Condensation"/>
    <property type="match status" value="4"/>
</dbReference>
<keyword evidence="7" id="KW-1185">Reference proteome</keyword>
<proteinExistence type="predicted"/>
<comment type="cofactor">
    <cofactor evidence="1">
        <name>pantetheine 4'-phosphate</name>
        <dbReference type="ChEBI" id="CHEBI:47942"/>
    </cofactor>
</comment>
<dbReference type="Pfam" id="PF00501">
    <property type="entry name" value="AMP-binding"/>
    <property type="match status" value="4"/>
</dbReference>
<evidence type="ECO:0000313" key="6">
    <source>
        <dbReference type="EMBL" id="MCF8588493.1"/>
    </source>
</evidence>
<dbReference type="PANTHER" id="PTHR45527:SF1">
    <property type="entry name" value="FATTY ACID SYNTHASE"/>
    <property type="match status" value="1"/>
</dbReference>
<dbReference type="InterPro" id="IPR001242">
    <property type="entry name" value="Condensation_dom"/>
</dbReference>
<dbReference type="InterPro" id="IPR025110">
    <property type="entry name" value="AMP-bd_C"/>
</dbReference>
<evidence type="ECO:0000256" key="4">
    <source>
        <dbReference type="SAM" id="MobiDB-lite"/>
    </source>
</evidence>
<dbReference type="EMBL" id="JAKKOR010000006">
    <property type="protein sequence ID" value="MCF8588493.1"/>
    <property type="molecule type" value="Genomic_DNA"/>
</dbReference>
<reference evidence="6 7" key="1">
    <citation type="submission" date="2022-01" db="EMBL/GenBank/DDBJ databases">
        <authorList>
            <person name="Huang Y."/>
        </authorList>
    </citation>
    <scope>NUCLEOTIDE SEQUENCE [LARGE SCALE GENOMIC DNA]</scope>
    <source>
        <strain evidence="6 7">HY366</strain>
    </source>
</reference>
<dbReference type="PROSITE" id="PS50075">
    <property type="entry name" value="CARRIER"/>
    <property type="match status" value="4"/>
</dbReference>
<dbReference type="NCBIfam" id="TIGR01733">
    <property type="entry name" value="AA-adenyl-dom"/>
    <property type="match status" value="4"/>
</dbReference>
<dbReference type="Gene3D" id="1.10.1200.10">
    <property type="entry name" value="ACP-like"/>
    <property type="match status" value="3"/>
</dbReference>
<dbReference type="InterPro" id="IPR042099">
    <property type="entry name" value="ANL_N_sf"/>
</dbReference>
<dbReference type="Gene3D" id="3.40.50.12780">
    <property type="entry name" value="N-terminal domain of ligase-like"/>
    <property type="match status" value="2"/>
</dbReference>
<dbReference type="SUPFAM" id="SSF53474">
    <property type="entry name" value="alpha/beta-Hydrolases"/>
    <property type="match status" value="1"/>
</dbReference>
<dbReference type="InterPro" id="IPR000873">
    <property type="entry name" value="AMP-dep_synth/lig_dom"/>
</dbReference>
<dbReference type="Gene3D" id="3.30.300.30">
    <property type="match status" value="4"/>
</dbReference>
<dbReference type="PROSITE" id="PS00455">
    <property type="entry name" value="AMP_BINDING"/>
    <property type="match status" value="4"/>
</dbReference>
<dbReference type="InterPro" id="IPR006162">
    <property type="entry name" value="Ppantetheine_attach_site"/>
</dbReference>
<dbReference type="InterPro" id="IPR020806">
    <property type="entry name" value="PKS_PP-bd"/>
</dbReference>
<evidence type="ECO:0000259" key="5">
    <source>
        <dbReference type="PROSITE" id="PS50075"/>
    </source>
</evidence>
<dbReference type="CDD" id="cd05930">
    <property type="entry name" value="A_NRPS"/>
    <property type="match status" value="1"/>
</dbReference>
<dbReference type="Gene3D" id="2.30.38.10">
    <property type="entry name" value="Luciferase, Domain 3"/>
    <property type="match status" value="2"/>
</dbReference>
<dbReference type="RefSeq" id="WP_236997734.1">
    <property type="nucleotide sequence ID" value="NZ_JAKKOR010000006.1"/>
</dbReference>
<dbReference type="InterPro" id="IPR020845">
    <property type="entry name" value="AMP-binding_CS"/>
</dbReference>
<dbReference type="Pfam" id="PF00975">
    <property type="entry name" value="Thioesterase"/>
    <property type="match status" value="1"/>
</dbReference>
<dbReference type="SMART" id="SM00824">
    <property type="entry name" value="PKS_TE"/>
    <property type="match status" value="1"/>
</dbReference>
<dbReference type="SUPFAM" id="SSF52777">
    <property type="entry name" value="CoA-dependent acyltransferases"/>
    <property type="match status" value="8"/>
</dbReference>
<feature type="domain" description="Carrier" evidence="5">
    <location>
        <begin position="3094"/>
        <end position="3172"/>
    </location>
</feature>
<dbReference type="SMART" id="SM00823">
    <property type="entry name" value="PKS_PP"/>
    <property type="match status" value="4"/>
</dbReference>
<dbReference type="Gene3D" id="3.40.50.980">
    <property type="match status" value="4"/>
</dbReference>
<evidence type="ECO:0000256" key="2">
    <source>
        <dbReference type="ARBA" id="ARBA00022450"/>
    </source>
</evidence>
<dbReference type="InterPro" id="IPR001031">
    <property type="entry name" value="Thioesterase"/>
</dbReference>
<dbReference type="Pfam" id="PF00550">
    <property type="entry name" value="PP-binding"/>
    <property type="match status" value="4"/>
</dbReference>
<dbReference type="Gene3D" id="3.40.50.1820">
    <property type="entry name" value="alpha/beta hydrolase"/>
    <property type="match status" value="1"/>
</dbReference>
<keyword evidence="3" id="KW-0597">Phosphoprotein</keyword>
<sequence>MSTDNLIHSVQTRAQLPLTAAQRGIYYAQQIDPHVPMSVAAYVEFHGDVDADRLDRAVGDAVVETESGLLRLVWNGEDEPTAFVDDHRDVTLGRRDFSRYADPLRAAQQWMDEHRSHVPDLFTDPLLETYLLTLGPDHSIWYCWGHHLAFDGYAAMYMMLRVAQRYTAADGSPLPDADIASMADVADLDANYRGSAQFTADRDFWSNRLGHDMAALPNTSFSTRSDEAAPLATVVSTALDDAVVEKIRSRAAELGVRPASVIAAALTVYLARFNNTADAMLSLPVAARDTAALRTSAGLTSNVVPVLACVDDADRPRLVDELIREVNGDIKNAVRHQHFRHEDITSDVLSAAAGRRGFFGPMLNVMLFFKHIDFGPLTGALHIMSTGPVEDASVNVYDSISGGMHLDLEANPNVYDDAEVDAHHHRLVDFVARFVAADPQLPVTGIPVTTSDEIAIADRCAVGPTADYGDLTVTDLLADAYRSFADRPALIDPDGDRLTYDDVRRRVTTAAAGLQARGIGPEDVVGVMLPRSIDQHIALHAILAAGAVFVPLAPDEPGSRRDHILDIASPSLVIVDHDHDQPIAASTARLDDLATNDDGDSVVDSASVRVAPDNGAYLLFTSGSTGTPKGVLITHRALVNRLKWMQDKYALTPADRVLQKTPASFDVSVWEYFWPLSVGAAAVVAAPDGHRDPWYLRRVVELAEVSALHFVPSMLAVFTETLAADPETSVRTRTALASVRAVFTSGEALTPGVVGATAALTTAPIHNLYGPTEATIDVTHHDACDPTDPTVPIGRPVHNTSAYVLDRRLDPSPTGAIGELYLGGVQLARGYLGRPDLTADRFVADPHGGGRLYRTGDLVRRRPDGELDYVGRSDTQIKIRGQRVELGEIENALAALPGVRTAGAVARDDLLSERIVIGYVSGDGLDQRDLRDELSAHVPPHMIPTAVVVCDALPTTANGKLDRRALPDPDLGGHGRTAAADAPATDLERLVHRTVCAVLGVTETSMSAGFFELGGNSLAATRIAARLSTATGRRLGIRTVLDSADVAGIVDAVRAHGVPDELPDTADTSRHVTIDGPVPLSPAQHRLWLASRLDPESAAGYNMPFTVRFIGDLDADALVAACNDVVDRHEPLRTTVTDVDGVACQDIRPADGRLLDVERRDTVSADSLKAFAAEPFDLGVDLPIRARLIAHSDRDHTLAVVVHHLAADGWSFGPLADDLADAYRARRSGAAPAWPALPVTYRQAAADRLAWLDDPTSSAGAQIEHWTQTLADAPIGTELPYDRPPSRAAGRSGASVRTPIDADTRARILALADDHGTTPFMVVHAAVAALLRTVSGTDDILVGTPVSGRGDDELDPLIGMFVNTLALRTPVDKNASFADLLAVVRDRDLAAFDNADVPFDRLVTELNPARSSSGQPYFDVSVTLEDAAQVSLDITGLAATATRIDTATSKFDLEFTVTDRSGDGGGMELNLGYADELFDHATAAGLASRYVRLLQTVTADPGTSVGDACTLDPADRLDLVPAMGGGSRPVEHLTQLLHTAASAEPYRRAIVDEANRHRLTYRELDEASDRLARILIDEGAGPERYVAVSLPRGANWMVALWAVTKSGAAWVPVDPAYPRARTDFMLADSGAEIVVTDAASAPRLSTTDHRVVLVGSDDVRAHGRDEDRSPVTDADRIAPIHVDQPAYLIYTSGTTGRPKGVVVSHRGLADFAAEQVSRLALARTSRTLHLASPSFDASVLEVIMAVGSAACMHIAPAHIVGGSELSDLMADAAITHAFLTPSLLSTMSPDDLPALDTLVIGGEHPNAESVRRWSDGRRLINAYGPTEVTVVATMSPSIEPTDSVTIGRPIRGVSALVLDERLRPVAPGVVGELYLCGSHLARGYHGVRPLTSKRFVANPFGEPGDRMYRTGDLVRWSAAHALDFRGRVDHQTKVRGHRIELGEIDAALVADAAIRSAVTVVSGTDDAAHLVAYATAPAGSSLDESAIRGVRDRLADRLPRHMLPSTIIALDEIPVTPAGKIDTRALPAPESTGQAHQHSPLQSRAEHTVADAIARVIGISADRLGREDDFFELGGNSLLATQLATALEQHTRTRVPVRALFDNSTVTAISRLIGEADTSARPDDEHVRSPLVHDESDAPVAPGPAQQQLWFLNQLAGPDGGAAYNIAFALDLDGDLDVRALEGALRHTIARHEPLRTRYPAHDGRPTLDVMPDADITLSPAPVTDDEWEHHARALATQPFDLTVDRPLRAVLHRLPSGGGEPTRHRLTLVVHHIAADGASMAPFAGDIATAYADLHADRAPQQSPTSFTYRDYLRWQAAELAAESGAGATRLDDLTSWWRENLDGINHAAVLASDVNQPTATGRAGVVEVEFPDRLQSSAIGAVAGATEFMTVHAVLATLLHRMSADPSAHVETGVSDLVIGTPVAGRPDPGLADLVGMFVNSVPLRTRVDSAAPFTDLLAAVRDADLDAISHADMPFEKLVAALAPPRTGRHPLFGVALTVDAPSDDVAVRLADMTATAREIGTGGARFDLELRIRDGIARFTYDVGLYSRQRITDLAQRFAALAQQIADHPERRIGDFDVARPGDGPADPHVTAPEPRHLADLLDRAVRTWPDDLALDDGVRRLTYREAGRITDRWARTLSEYGVGSDDVVAAAIGRSADSVLAVWAITKAGAAVLPVDPRHPVDRVRHMLTDSGAVLGVTTPEVLATAPDDLPWLTIDELTADLPGARGRLRDRPTRRVDGCAYVIYTSGTTGVPKGTSVTHRGLAAFAATQTRRYGVDGDSRTLHFASPGFDASMLELLLAVDAGATMVIAPPSIYGGDELTEFLAEHRITHAFVTPAALAAAAPRELPDLRCLGVGGESFGRELVARWAPGRTFLNCYGPTETTVVVMMSSLSPDRPITIGEPVDGTRAVVLDARLRPVPPFAPGDLYLMGPGLARGYLNRPAQTCAAFVSAIDGSGDRMYRTGDLASTDLSGTLTFHGRNDRQVKVRGFRIELDEIDATLARHPNVGAAVTQVVGSGDAAHLVSYVTGLGDARVNEDELIAFSAQRLPRQMVPSTVVEIDTIPLTVNGKIDHAALPAPRRAERVPSRRPAPGAESVLAGLVADALGLPAGSVGAEDDFFALGGTSLQATTLVSRINAVHRGEPIRVRTIFDDPSIARLARLLDVGTPDTGTPAARPPGVATPEAVPDRPTRFPLAPMQKRIWSLHRSDPDSVDYAMPFVLRLHGSLDAAALRGALVDVVTRHAVLRTTYTDTDTGPVGVVSDDPEQVVGDIEVDSHSSGTERAGTERTGAVVTALLERPFDLTRDAPLRAALTGDGDSHALIIVLHHIAADGGSMPIVIGDLLDAYRARTGAADPQIAHAPAVPDYRDYASAHDTARESDDLRYWTSVLTGAPAATSVDADPAVADRTGGARVDLPIDDELRDEVTAFARSNATSPFTVLHTALAMLLNRLGTGDDLVIGTPVDTRAAVSGGRGDPDFRATVGMFVNTVALRTEIDRTASAQSLLERVRSQDLDAWDHLTAPFDDVVSAVNPPRVPGRGPLFQVALSVHDFTDSIAGEQMPVSADLVGEIAELDTHTAKFDLQFTVTGMNTQSPAPGLSLTYARNRYSRAGAEELGVRLLRVVRALVADPQRCVGDIRITDPLEVDRLAPVSGPAATTARTYADLLDDAVRRNPDGVAVSAEDADGSTVDVTYRDLSERANRLARRLLTQGVARRPESVVAVAIPRSLEAIVTIWAVVRTGAAYVPVDPTYPAERIAHMLDDSGADLIVTTAAHAAALPADGVLPLVLDDPDMRRRLAATPATPIDDDELPRPIDVDQLAYVIYTSGSTGTPKGVLVPHRGLAAVHDELADRMAPDTTSRVLHFASPSFDASVLEFLLAAAGAATLVVAPTSVYGGTDLQDFLARSGVSHAFITPAAVATMSADAVPSLTSLAVGGEAVAPDLVRAWSPGRTLLNVYGPTETTIITTGSAPLSPEARVTIGSPNNGVSAVVLDDRLHPVPAGVAGELYLLGPQITRGYHGRRALTSTRYPAAPMVLGPEFAGQRMYRTGDLVRWSREDRCLEYIGRTDGQVQVRGFRVELGEIDDALTAVSRVRAAVTIADTTSGLTVLHSYVTPEADAGPLDTAAVRRAVARRLPRHMVPSTVTALEHLPLTAVGKVDRRALTAPAARSDVGDAPVGETEQRVADAFAAVLGVDRVGRDDNFFDIGGDSLLATTLATRLREAGFALTVPDVFAAPTPVELAAAVTDLDDGDRSAPSTSAPSTSAPSTSTASTSTAVSPALAPLLTLRRGDPGTTKTPLFVVHPAIGLAWSFTTLLPHVDDGRPVYGLQSPALSGADAAESIDELAADYVRRIREVAPHGPYRLLGWSLGGLIAHEIGVALQQSGERVEQLVLLDSYVLADHADLPHESVSDLLSEFGIDAPALPDDSEIPDPSAMSAAVRASGGPLAELTPDDLDAVRATFEAAGPLARHWRPRVFTGDAVFVTATSSDTGIDPRADWTDRVTGTLTDVRADCTHARMLLPGNVAQFGYIVENRRPN</sequence>
<dbReference type="InterPro" id="IPR009081">
    <property type="entry name" value="PP-bd_ACP"/>
</dbReference>